<dbReference type="Gene3D" id="3.40.50.11350">
    <property type="match status" value="1"/>
</dbReference>
<evidence type="ECO:0008006" key="4">
    <source>
        <dbReference type="Google" id="ProtNLM"/>
    </source>
</evidence>
<evidence type="ECO:0000256" key="1">
    <source>
        <dbReference type="SAM" id="SignalP"/>
    </source>
</evidence>
<gene>
    <name evidence="2" type="ORF">BDA99DRAFT_533866</name>
</gene>
<reference evidence="2" key="2">
    <citation type="submission" date="2023-02" db="EMBL/GenBank/DDBJ databases">
        <authorList>
            <consortium name="DOE Joint Genome Institute"/>
            <person name="Mondo S.J."/>
            <person name="Chang Y."/>
            <person name="Wang Y."/>
            <person name="Ahrendt S."/>
            <person name="Andreopoulos W."/>
            <person name="Barry K."/>
            <person name="Beard J."/>
            <person name="Benny G.L."/>
            <person name="Blankenship S."/>
            <person name="Bonito G."/>
            <person name="Cuomo C."/>
            <person name="Desiro A."/>
            <person name="Gervers K.A."/>
            <person name="Hundley H."/>
            <person name="Kuo A."/>
            <person name="LaButti K."/>
            <person name="Lang B.F."/>
            <person name="Lipzen A."/>
            <person name="O'Donnell K."/>
            <person name="Pangilinan J."/>
            <person name="Reynolds N."/>
            <person name="Sandor L."/>
            <person name="Smith M.W."/>
            <person name="Tsang A."/>
            <person name="Grigoriev I.V."/>
            <person name="Stajich J.E."/>
            <person name="Spatafora J.W."/>
        </authorList>
    </citation>
    <scope>NUCLEOTIDE SEQUENCE</scope>
    <source>
        <strain evidence="2">RSA 2281</strain>
    </source>
</reference>
<dbReference type="Proteomes" id="UP001209540">
    <property type="component" value="Unassembled WGS sequence"/>
</dbReference>
<proteinExistence type="predicted"/>
<protein>
    <recommendedName>
        <fullName evidence="4">O-fucosyltransferase family protein</fullName>
    </recommendedName>
</protein>
<evidence type="ECO:0000313" key="3">
    <source>
        <dbReference type="Proteomes" id="UP001209540"/>
    </source>
</evidence>
<reference evidence="2" key="1">
    <citation type="journal article" date="2022" name="IScience">
        <title>Evolution of zygomycete secretomes and the origins of terrestrial fungal ecologies.</title>
        <authorList>
            <person name="Chang Y."/>
            <person name="Wang Y."/>
            <person name="Mondo S."/>
            <person name="Ahrendt S."/>
            <person name="Andreopoulos W."/>
            <person name="Barry K."/>
            <person name="Beard J."/>
            <person name="Benny G.L."/>
            <person name="Blankenship S."/>
            <person name="Bonito G."/>
            <person name="Cuomo C."/>
            <person name="Desiro A."/>
            <person name="Gervers K.A."/>
            <person name="Hundley H."/>
            <person name="Kuo A."/>
            <person name="LaButti K."/>
            <person name="Lang B.F."/>
            <person name="Lipzen A."/>
            <person name="O'Donnell K."/>
            <person name="Pangilinan J."/>
            <person name="Reynolds N."/>
            <person name="Sandor L."/>
            <person name="Smith M.E."/>
            <person name="Tsang A."/>
            <person name="Grigoriev I.V."/>
            <person name="Stajich J.E."/>
            <person name="Spatafora J.W."/>
        </authorList>
    </citation>
    <scope>NUCLEOTIDE SEQUENCE</scope>
    <source>
        <strain evidence="2">RSA 2281</strain>
    </source>
</reference>
<evidence type="ECO:0000313" key="2">
    <source>
        <dbReference type="EMBL" id="KAI9273041.1"/>
    </source>
</evidence>
<feature type="chain" id="PRO_5042209487" description="O-fucosyltransferase family protein" evidence="1">
    <location>
        <begin position="22"/>
        <end position="523"/>
    </location>
</feature>
<keyword evidence="1" id="KW-0732">Signal</keyword>
<name>A0AAD5KK05_9FUNG</name>
<accession>A0AAD5KK05</accession>
<feature type="signal peptide" evidence="1">
    <location>
        <begin position="1"/>
        <end position="21"/>
    </location>
</feature>
<dbReference type="EMBL" id="JAIXMP010000005">
    <property type="protein sequence ID" value="KAI9273041.1"/>
    <property type="molecule type" value="Genomic_DNA"/>
</dbReference>
<comment type="caution">
    <text evidence="2">The sequence shown here is derived from an EMBL/GenBank/DDBJ whole genome shotgun (WGS) entry which is preliminary data.</text>
</comment>
<organism evidence="2 3">
    <name type="scientific">Phascolomyces articulosus</name>
    <dbReference type="NCBI Taxonomy" id="60185"/>
    <lineage>
        <taxon>Eukaryota</taxon>
        <taxon>Fungi</taxon>
        <taxon>Fungi incertae sedis</taxon>
        <taxon>Mucoromycota</taxon>
        <taxon>Mucoromycotina</taxon>
        <taxon>Mucoromycetes</taxon>
        <taxon>Mucorales</taxon>
        <taxon>Lichtheimiaceae</taxon>
        <taxon>Phascolomyces</taxon>
    </lineage>
</organism>
<sequence>MFTYQQLRLALLSLILLSVTGLIYRWHSTNESPLHSLSSTTQHNQQHEYQKPVLNPVSYGRNDPRIAKLLKNIDLKYCGGPCRFMLPVFIMEQESKAQMHFRQLAFMAGMLNRTIVLPNVGGSRLGACLKNDFTFYYSNTWAQDNQEHFQHISMENFTSWVKERKAVGFPVASQTFHVHLSADHKQIGETDNCLAPLMDFSQWHDKSIYLHDSGNIRRRQKYQRILYDFFAGNEEDDELKVEDDNYIPEVMSVYYDRRFPFIQNPASEAPIPYNERITNIADKLSTELSPYLAVHWRTERAEPADALLPCAESLGELIKDRTEQLGTQPTFFLLTDYPHLFDQSFVDQAVYANTTDALKSEGEAGFVPASASFSPDSLTIYHHQAIHYLYTHFQITVTSLETEMATKEQQDIKSPSNWTVLPISEDTAGHDSGILGIIDKLMAIRADLFVAGKPGVCARRSSFTGRIVDDRIGRRIEELKDNTQQWMGQDEEKKTSSDIIEEWTDYSRKGSGRMKNIIEYFDL</sequence>
<keyword evidence="3" id="KW-1185">Reference proteome</keyword>
<dbReference type="AlphaFoldDB" id="A0AAD5KK05"/>